<keyword evidence="6 8" id="KW-1278">Translocase</keyword>
<dbReference type="SUPFAM" id="SSF50331">
    <property type="entry name" value="MOP-like"/>
    <property type="match status" value="1"/>
</dbReference>
<keyword evidence="7 8" id="KW-0472">Membrane</keyword>
<dbReference type="InterPro" id="IPR003593">
    <property type="entry name" value="AAA+_ATPase"/>
</dbReference>
<evidence type="ECO:0000256" key="6">
    <source>
        <dbReference type="ARBA" id="ARBA00022967"/>
    </source>
</evidence>
<dbReference type="PANTHER" id="PTHR42781">
    <property type="entry name" value="SPERMIDINE/PUTRESCINE IMPORT ATP-BINDING PROTEIN POTA"/>
    <property type="match status" value="1"/>
</dbReference>
<dbReference type="Pfam" id="PF00005">
    <property type="entry name" value="ABC_tran"/>
    <property type="match status" value="1"/>
</dbReference>
<keyword evidence="5 8" id="KW-0067">ATP-binding</keyword>
<evidence type="ECO:0000256" key="1">
    <source>
        <dbReference type="ARBA" id="ARBA00022448"/>
    </source>
</evidence>
<comment type="subunit">
    <text evidence="8">The complex is composed of two ATP-binding proteins (PotA), two transmembrane proteins (PotB and PotC) and a solute-binding protein (PotD).</text>
</comment>
<dbReference type="NCBIfam" id="TIGR01187">
    <property type="entry name" value="potA"/>
    <property type="match status" value="1"/>
</dbReference>
<organism evidence="10 11">
    <name type="scientific">Albidovulum salinarum</name>
    <dbReference type="NCBI Taxonomy" id="2984153"/>
    <lineage>
        <taxon>Bacteria</taxon>
        <taxon>Pseudomonadati</taxon>
        <taxon>Pseudomonadota</taxon>
        <taxon>Alphaproteobacteria</taxon>
        <taxon>Rhodobacterales</taxon>
        <taxon>Paracoccaceae</taxon>
        <taxon>Albidovulum</taxon>
    </lineage>
</organism>
<comment type="catalytic activity">
    <reaction evidence="8">
        <text>ATP + H2O + polyamine-[polyamine-binding protein]Side 1 = ADP + phosphate + polyamineSide 2 + [polyamine-binding protein]Side 1.</text>
        <dbReference type="EC" id="7.6.2.11"/>
    </reaction>
</comment>
<dbReference type="PROSITE" id="PS00211">
    <property type="entry name" value="ABC_TRANSPORTER_1"/>
    <property type="match status" value="1"/>
</dbReference>
<comment type="function">
    <text evidence="8">Part of the ABC transporter complex PotABCD involved in spermidine/putrescine import. Responsible for energy coupling to the transport system.</text>
</comment>
<evidence type="ECO:0000313" key="11">
    <source>
        <dbReference type="Proteomes" id="UP001209535"/>
    </source>
</evidence>
<gene>
    <name evidence="8" type="primary">potA</name>
    <name evidence="10" type="ORF">OEZ60_14140</name>
</gene>
<dbReference type="PANTHER" id="PTHR42781:SF5">
    <property type="entry name" value="PUTRESCINE TRANSPORT ATP-BINDING PROTEIN POTG"/>
    <property type="match status" value="1"/>
</dbReference>
<name>A0ABT2X5F3_9RHOB</name>
<dbReference type="Gene3D" id="2.40.50.100">
    <property type="match status" value="1"/>
</dbReference>
<dbReference type="InterPro" id="IPR017871">
    <property type="entry name" value="ABC_transporter-like_CS"/>
</dbReference>
<dbReference type="PROSITE" id="PS50893">
    <property type="entry name" value="ABC_TRANSPORTER_2"/>
    <property type="match status" value="1"/>
</dbReference>
<dbReference type="InterPro" id="IPR013611">
    <property type="entry name" value="Transp-assoc_OB_typ2"/>
</dbReference>
<keyword evidence="1 8" id="KW-0813">Transport</keyword>
<evidence type="ECO:0000256" key="2">
    <source>
        <dbReference type="ARBA" id="ARBA00022475"/>
    </source>
</evidence>
<dbReference type="InterPro" id="IPR003439">
    <property type="entry name" value="ABC_transporter-like_ATP-bd"/>
</dbReference>
<dbReference type="Proteomes" id="UP001209535">
    <property type="component" value="Unassembled WGS sequence"/>
</dbReference>
<dbReference type="GO" id="GO:0005524">
    <property type="term" value="F:ATP binding"/>
    <property type="evidence" value="ECO:0007669"/>
    <property type="project" value="UniProtKB-KW"/>
</dbReference>
<comment type="caution">
    <text evidence="10">The sequence shown here is derived from an EMBL/GenBank/DDBJ whole genome shotgun (WGS) entry which is preliminary data.</text>
</comment>
<proteinExistence type="inferred from homology"/>
<evidence type="ECO:0000256" key="8">
    <source>
        <dbReference type="RuleBase" id="RU364083"/>
    </source>
</evidence>
<protein>
    <recommendedName>
        <fullName evidence="8">Spermidine/putrescine import ATP-binding protein PotA</fullName>
        <ecNumber evidence="8">7.6.2.11</ecNumber>
    </recommendedName>
</protein>
<dbReference type="InterPro" id="IPR005893">
    <property type="entry name" value="PotA-like"/>
</dbReference>
<reference evidence="10 11" key="1">
    <citation type="submission" date="2022-10" db="EMBL/GenBank/DDBJ databases">
        <title>Defluviimonas sp. nov., isolated from ocean surface sediments.</title>
        <authorList>
            <person name="He W."/>
            <person name="Wang L."/>
            <person name="Zhang D.-F."/>
        </authorList>
    </citation>
    <scope>NUCLEOTIDE SEQUENCE [LARGE SCALE GENOMIC DNA]</scope>
    <source>
        <strain evidence="10 11">WL0024</strain>
    </source>
</reference>
<dbReference type="RefSeq" id="WP_263337475.1">
    <property type="nucleotide sequence ID" value="NZ_JAOVQO010000013.1"/>
</dbReference>
<evidence type="ECO:0000256" key="4">
    <source>
        <dbReference type="ARBA" id="ARBA00022741"/>
    </source>
</evidence>
<dbReference type="EMBL" id="JAOVQO010000013">
    <property type="protein sequence ID" value="MCU9849143.1"/>
    <property type="molecule type" value="Genomic_DNA"/>
</dbReference>
<feature type="domain" description="ABC transporter" evidence="9">
    <location>
        <begin position="29"/>
        <end position="259"/>
    </location>
</feature>
<accession>A0ABT2X5F3</accession>
<keyword evidence="11" id="KW-1185">Reference proteome</keyword>
<dbReference type="SMART" id="SM00382">
    <property type="entry name" value="AAA"/>
    <property type="match status" value="1"/>
</dbReference>
<keyword evidence="2 8" id="KW-1003">Cell membrane</keyword>
<evidence type="ECO:0000256" key="5">
    <source>
        <dbReference type="ARBA" id="ARBA00022840"/>
    </source>
</evidence>
<evidence type="ECO:0000256" key="3">
    <source>
        <dbReference type="ARBA" id="ARBA00022519"/>
    </source>
</evidence>
<dbReference type="Pfam" id="PF08402">
    <property type="entry name" value="TOBE_2"/>
    <property type="match status" value="1"/>
</dbReference>
<dbReference type="InterPro" id="IPR027417">
    <property type="entry name" value="P-loop_NTPase"/>
</dbReference>
<dbReference type="Gene3D" id="2.40.50.140">
    <property type="entry name" value="Nucleic acid-binding proteins"/>
    <property type="match status" value="1"/>
</dbReference>
<dbReference type="InterPro" id="IPR050093">
    <property type="entry name" value="ABC_SmlMolc_Importer"/>
</dbReference>
<keyword evidence="3" id="KW-0997">Cell inner membrane</keyword>
<keyword evidence="4 8" id="KW-0547">Nucleotide-binding</keyword>
<dbReference type="EC" id="7.6.2.11" evidence="8"/>
<dbReference type="InterPro" id="IPR008995">
    <property type="entry name" value="Mo/tungstate-bd_C_term_dom"/>
</dbReference>
<evidence type="ECO:0000259" key="9">
    <source>
        <dbReference type="PROSITE" id="PS50893"/>
    </source>
</evidence>
<comment type="similarity">
    <text evidence="8">Belongs to the ABC transporter superfamily. Spermidine/putrescine importer (TC 3.A.1.11.1) family.</text>
</comment>
<evidence type="ECO:0000313" key="10">
    <source>
        <dbReference type="EMBL" id="MCU9849143.1"/>
    </source>
</evidence>
<sequence length="387" mass="42605">MPEPATTADAKIAQFPRAVAPAIKETPFIRIEGVTKRFGAFTAVSSVSLEIRKGEIFSLLGGSGCGKTTLLRMLAGFEDPTEGRIFIDGQDMTDLPPYERPVNMMFQSYALFPHMTVEKNVAYGLKHMDMTPSQRSDRVREMLALVQLSDFSHRKPHQISGGQRQRVALARALAKQPKLLLLDEPLAALDKKLREATQFELMDIQDKTGTTFIVVTHDQEEAMTLSSRLAVMDKGRIMQTGTATEVYEYPNSKLVAGFIGSINFFDATVRATQGDTAEVEVPELGGMVEARAIPGLTPGQPITLAIRPEKLTISRGKPATANAFPGKVRDLAYFGKDSLYRIQMPSGRVMSVNSVNARRVGENERVADWEDAVWLSFEPAAAILLKD</sequence>
<evidence type="ECO:0000256" key="7">
    <source>
        <dbReference type="ARBA" id="ARBA00023136"/>
    </source>
</evidence>
<dbReference type="Gene3D" id="3.40.50.300">
    <property type="entry name" value="P-loop containing nucleotide triphosphate hydrolases"/>
    <property type="match status" value="1"/>
</dbReference>
<dbReference type="InterPro" id="IPR012340">
    <property type="entry name" value="NA-bd_OB-fold"/>
</dbReference>
<dbReference type="SUPFAM" id="SSF52540">
    <property type="entry name" value="P-loop containing nucleoside triphosphate hydrolases"/>
    <property type="match status" value="1"/>
</dbReference>